<dbReference type="RefSeq" id="WP_379488892.1">
    <property type="nucleotide sequence ID" value="NZ_JBHLWK010000025.1"/>
</dbReference>
<proteinExistence type="inferred from homology"/>
<feature type="transmembrane region" description="Helical" evidence="5">
    <location>
        <begin position="147"/>
        <end position="180"/>
    </location>
</feature>
<keyword evidence="2 5" id="KW-0812">Transmembrane</keyword>
<evidence type="ECO:0000313" key="7">
    <source>
        <dbReference type="Proteomes" id="UP001589798"/>
    </source>
</evidence>
<feature type="transmembrane region" description="Helical" evidence="5">
    <location>
        <begin position="12"/>
        <end position="30"/>
    </location>
</feature>
<dbReference type="EMBL" id="JBHLWK010000025">
    <property type="protein sequence ID" value="MFC0206272.1"/>
    <property type="molecule type" value="Genomic_DNA"/>
</dbReference>
<keyword evidence="7" id="KW-1185">Reference proteome</keyword>
<organism evidence="6 7">
    <name type="scientific">Novosphingobium soli</name>
    <dbReference type="NCBI Taxonomy" id="574956"/>
    <lineage>
        <taxon>Bacteria</taxon>
        <taxon>Pseudomonadati</taxon>
        <taxon>Pseudomonadota</taxon>
        <taxon>Alphaproteobacteria</taxon>
        <taxon>Sphingomonadales</taxon>
        <taxon>Sphingomonadaceae</taxon>
        <taxon>Novosphingobium</taxon>
    </lineage>
</organism>
<dbReference type="Proteomes" id="UP001589798">
    <property type="component" value="Unassembled WGS sequence"/>
</dbReference>
<feature type="transmembrane region" description="Helical" evidence="5">
    <location>
        <begin position="217"/>
        <end position="238"/>
    </location>
</feature>
<dbReference type="Pfam" id="PF01925">
    <property type="entry name" value="TauE"/>
    <property type="match status" value="1"/>
</dbReference>
<reference evidence="6 7" key="1">
    <citation type="submission" date="2024-09" db="EMBL/GenBank/DDBJ databases">
        <authorList>
            <person name="Sun Q."/>
            <person name="Mori K."/>
        </authorList>
    </citation>
    <scope>NUCLEOTIDE SEQUENCE [LARGE SCALE GENOMIC DNA]</scope>
    <source>
        <strain evidence="6 7">CCM 7706</strain>
    </source>
</reference>
<dbReference type="InterPro" id="IPR051598">
    <property type="entry name" value="TSUP/Inactive_protease-like"/>
</dbReference>
<evidence type="ECO:0000256" key="4">
    <source>
        <dbReference type="ARBA" id="ARBA00023136"/>
    </source>
</evidence>
<keyword evidence="5" id="KW-1003">Cell membrane</keyword>
<dbReference type="PANTHER" id="PTHR43701">
    <property type="entry name" value="MEMBRANE TRANSPORTER PROTEIN MJ0441-RELATED"/>
    <property type="match status" value="1"/>
</dbReference>
<comment type="subcellular location">
    <subcellularLocation>
        <location evidence="5">Cell membrane</location>
        <topology evidence="5">Multi-pass membrane protein</topology>
    </subcellularLocation>
    <subcellularLocation>
        <location evidence="1">Membrane</location>
        <topology evidence="1">Multi-pass membrane protein</topology>
    </subcellularLocation>
</comment>
<evidence type="ECO:0000313" key="6">
    <source>
        <dbReference type="EMBL" id="MFC0206272.1"/>
    </source>
</evidence>
<comment type="caution">
    <text evidence="6">The sequence shown here is derived from an EMBL/GenBank/DDBJ whole genome shotgun (WGS) entry which is preliminary data.</text>
</comment>
<evidence type="ECO:0000256" key="1">
    <source>
        <dbReference type="ARBA" id="ARBA00004141"/>
    </source>
</evidence>
<gene>
    <name evidence="6" type="ORF">ACFFJC_18555</name>
</gene>
<dbReference type="InterPro" id="IPR002781">
    <property type="entry name" value="TM_pro_TauE-like"/>
</dbReference>
<feature type="transmembrane region" description="Helical" evidence="5">
    <location>
        <begin position="186"/>
        <end position="205"/>
    </location>
</feature>
<comment type="similarity">
    <text evidence="5">Belongs to the 4-toluene sulfonate uptake permease (TSUP) (TC 2.A.102) family.</text>
</comment>
<sequence length="292" mass="29733">MGMLHTIDVFHAVAGLLVGALVGLTGVGGGSLMTPLLVLLFGVSAKTAVGTDLLFAAITKIAGSAMHGSRETVEWGIVKRMAIGSVPAALLTLLALASFGTPGPQTEHLVLLSLAVLLALTSLAVIGRKWLFRHAHDFDAVRSPRAVLWSTAGLGAFIGVAVSISSVGAGAIGVTVLLVLYPGRPVVRIVGSDIAHAVPLALIAGMGHWVMGDVDGVLLTNLLIGSIPGVVLGSYLSSHAPERVLQPLLAAVLAISSWQLFLKATAPEKVRIEAIAPAKASEGRRAADGAGG</sequence>
<name>A0ABV6D0U8_9SPHN</name>
<protein>
    <recommendedName>
        <fullName evidence="5">Probable membrane transporter protein</fullName>
    </recommendedName>
</protein>
<keyword evidence="3 5" id="KW-1133">Transmembrane helix</keyword>
<accession>A0ABV6D0U8</accession>
<evidence type="ECO:0000256" key="3">
    <source>
        <dbReference type="ARBA" id="ARBA00022989"/>
    </source>
</evidence>
<feature type="transmembrane region" description="Helical" evidence="5">
    <location>
        <begin position="109"/>
        <end position="126"/>
    </location>
</feature>
<keyword evidence="4 5" id="KW-0472">Membrane</keyword>
<feature type="transmembrane region" description="Helical" evidence="5">
    <location>
        <begin position="36"/>
        <end position="56"/>
    </location>
</feature>
<feature type="transmembrane region" description="Helical" evidence="5">
    <location>
        <begin position="77"/>
        <end position="97"/>
    </location>
</feature>
<evidence type="ECO:0000256" key="5">
    <source>
        <dbReference type="RuleBase" id="RU363041"/>
    </source>
</evidence>
<evidence type="ECO:0000256" key="2">
    <source>
        <dbReference type="ARBA" id="ARBA00022692"/>
    </source>
</evidence>
<dbReference type="PANTHER" id="PTHR43701:SF2">
    <property type="entry name" value="MEMBRANE TRANSPORTER PROTEIN YJNA-RELATED"/>
    <property type="match status" value="1"/>
</dbReference>